<sequence length="104" mass="12212">MGKTQEETMNNPFIPKDSELHALTRAEEENCYKDMKAKALEACQLPIKDFVTCSKEHNVTVMWTCRTKLKAMNNCLNERYAWKKTEHGLALCIYWLDVELRKKN</sequence>
<dbReference type="AlphaFoldDB" id="A0A162TZL4"/>
<organism evidence="4 5">
    <name type="scientific">Mucor lusitanicus CBS 277.49</name>
    <dbReference type="NCBI Taxonomy" id="747725"/>
    <lineage>
        <taxon>Eukaryota</taxon>
        <taxon>Fungi</taxon>
        <taxon>Fungi incertae sedis</taxon>
        <taxon>Mucoromycota</taxon>
        <taxon>Mucoromycotina</taxon>
        <taxon>Mucoromycetes</taxon>
        <taxon>Mucorales</taxon>
        <taxon>Mucorineae</taxon>
        <taxon>Mucoraceae</taxon>
        <taxon>Mucor</taxon>
    </lineage>
</organism>
<proteinExistence type="inferred from homology"/>
<comment type="similarity">
    <text evidence="1 3">Belongs to the CMC family.</text>
</comment>
<evidence type="ECO:0000313" key="5">
    <source>
        <dbReference type="Proteomes" id="UP000077051"/>
    </source>
</evidence>
<reference evidence="4 5" key="1">
    <citation type="submission" date="2015-06" db="EMBL/GenBank/DDBJ databases">
        <title>Expansion of signal transduction pathways in fungi by whole-genome duplication.</title>
        <authorList>
            <consortium name="DOE Joint Genome Institute"/>
            <person name="Corrochano L.M."/>
            <person name="Kuo A."/>
            <person name="Marcet-Houben M."/>
            <person name="Polaino S."/>
            <person name="Salamov A."/>
            <person name="Villalobos J.M."/>
            <person name="Alvarez M.I."/>
            <person name="Avalos J."/>
            <person name="Benito E.P."/>
            <person name="Benoit I."/>
            <person name="Burger G."/>
            <person name="Camino L.P."/>
            <person name="Canovas D."/>
            <person name="Cerda-Olmedo E."/>
            <person name="Cheng J.-F."/>
            <person name="Dominguez A."/>
            <person name="Elias M."/>
            <person name="Eslava A.P."/>
            <person name="Glaser F."/>
            <person name="Grimwood J."/>
            <person name="Gutierrez G."/>
            <person name="Heitman J."/>
            <person name="Henrissat B."/>
            <person name="Iturriaga E.A."/>
            <person name="Lang B.F."/>
            <person name="Lavin J.L."/>
            <person name="Lee S."/>
            <person name="Li W."/>
            <person name="Lindquist E."/>
            <person name="Lopez-Garcia S."/>
            <person name="Luque E.M."/>
            <person name="Marcos A.T."/>
            <person name="Martin J."/>
            <person name="Mccluskey K."/>
            <person name="Medina H.R."/>
            <person name="Miralles-Duran A."/>
            <person name="Miyazaki A."/>
            <person name="Munoz-Torres E."/>
            <person name="Oguiza J.A."/>
            <person name="Ohm R."/>
            <person name="Olmedo M."/>
            <person name="Orejas M."/>
            <person name="Ortiz-Castellanos L."/>
            <person name="Pisabarro A.G."/>
            <person name="Rodriguez-Romero J."/>
            <person name="Ruiz-Herrera J."/>
            <person name="Ruiz-Vazquez R."/>
            <person name="Sanz C."/>
            <person name="Schackwitz W."/>
            <person name="Schmutz J."/>
            <person name="Shahriari M."/>
            <person name="Shelest E."/>
            <person name="Silva-Franco F."/>
            <person name="Soanes D."/>
            <person name="Syed K."/>
            <person name="Tagua V.G."/>
            <person name="Talbot N.J."/>
            <person name="Thon M."/>
            <person name="De Vries R.P."/>
            <person name="Wiebenga A."/>
            <person name="Yadav J.S."/>
            <person name="Braun E.L."/>
            <person name="Baker S."/>
            <person name="Garre V."/>
            <person name="Horwitz B."/>
            <person name="Torres-Martinez S."/>
            <person name="Idnurm A."/>
            <person name="Herrera-Estrella A."/>
            <person name="Gabaldon T."/>
            <person name="Grigoriev I.V."/>
        </authorList>
    </citation>
    <scope>NUCLEOTIDE SEQUENCE [LARGE SCALE GENOMIC DNA]</scope>
    <source>
        <strain evidence="4 5">CBS 277.49</strain>
    </source>
</reference>
<dbReference type="Proteomes" id="UP000077051">
    <property type="component" value="Unassembled WGS sequence"/>
</dbReference>
<keyword evidence="3" id="KW-0496">Mitochondrion</keyword>
<keyword evidence="2" id="KW-1015">Disulfide bond</keyword>
<gene>
    <name evidence="4" type="ORF">MUCCIDRAFT_105303</name>
</gene>
<name>A0A162TZL4_MUCCL</name>
<keyword evidence="5" id="KW-1185">Reference proteome</keyword>
<evidence type="ECO:0000256" key="3">
    <source>
        <dbReference type="RuleBase" id="RU364104"/>
    </source>
</evidence>
<protein>
    <recommendedName>
        <fullName evidence="3">COX assembly mitochondrial protein</fullName>
    </recommendedName>
</protein>
<comment type="caution">
    <text evidence="4">The sequence shown here is derived from an EMBL/GenBank/DDBJ whole genome shotgun (WGS) entry which is preliminary data.</text>
</comment>
<dbReference type="EMBL" id="AMYB01000001">
    <property type="protein sequence ID" value="OAD08342.1"/>
    <property type="molecule type" value="Genomic_DNA"/>
</dbReference>
<evidence type="ECO:0000256" key="2">
    <source>
        <dbReference type="ARBA" id="ARBA00023157"/>
    </source>
</evidence>
<accession>A0A162TZL4</accession>
<dbReference type="Pfam" id="PF08583">
    <property type="entry name" value="Cmc1"/>
    <property type="match status" value="1"/>
</dbReference>
<comment type="function">
    <text evidence="3">Required for mitochondrial cytochrome c oxidase (COX) assembly and respiration.</text>
</comment>
<evidence type="ECO:0000313" key="4">
    <source>
        <dbReference type="EMBL" id="OAD08342.1"/>
    </source>
</evidence>
<keyword evidence="3" id="KW-0143">Chaperone</keyword>
<dbReference type="VEuPathDB" id="FungiDB:MUCCIDRAFT_105303"/>
<comment type="subcellular location">
    <subcellularLocation>
        <location evidence="3">Mitochondrion inner membrane</location>
    </subcellularLocation>
</comment>
<dbReference type="InterPro" id="IPR013892">
    <property type="entry name" value="Cyt_c_biogenesis_Cmc1-like"/>
</dbReference>
<dbReference type="OrthoDB" id="6224010at2759"/>
<evidence type="ECO:0000256" key="1">
    <source>
        <dbReference type="ARBA" id="ARBA00007347"/>
    </source>
</evidence>
<dbReference type="STRING" id="747725.A0A162TZL4"/>
<dbReference type="GO" id="GO:0005743">
    <property type="term" value="C:mitochondrial inner membrane"/>
    <property type="evidence" value="ECO:0007669"/>
    <property type="project" value="UniProtKB-SubCell"/>
</dbReference>
<keyword evidence="3" id="KW-0999">Mitochondrion inner membrane</keyword>
<keyword evidence="3" id="KW-0472">Membrane</keyword>